<evidence type="ECO:0000313" key="1">
    <source>
        <dbReference type="EMBL" id="TYG47201.1"/>
    </source>
</evidence>
<reference evidence="1 2" key="1">
    <citation type="submission" date="2019-06" db="EMBL/GenBank/DDBJ databases">
        <title>WGS assembly of Gossypium darwinii.</title>
        <authorList>
            <person name="Chen Z.J."/>
            <person name="Sreedasyam A."/>
            <person name="Ando A."/>
            <person name="Song Q."/>
            <person name="De L."/>
            <person name="Hulse-Kemp A."/>
            <person name="Ding M."/>
            <person name="Ye W."/>
            <person name="Kirkbride R."/>
            <person name="Jenkins J."/>
            <person name="Plott C."/>
            <person name="Lovell J."/>
            <person name="Lin Y.-M."/>
            <person name="Vaughn R."/>
            <person name="Liu B."/>
            <person name="Li W."/>
            <person name="Simpson S."/>
            <person name="Scheffler B."/>
            <person name="Saski C."/>
            <person name="Grover C."/>
            <person name="Hu G."/>
            <person name="Conover J."/>
            <person name="Carlson J."/>
            <person name="Shu S."/>
            <person name="Boston L."/>
            <person name="Williams M."/>
            <person name="Peterson D."/>
            <person name="Mcgee K."/>
            <person name="Jones D."/>
            <person name="Wendel J."/>
            <person name="Stelly D."/>
            <person name="Grimwood J."/>
            <person name="Schmutz J."/>
        </authorList>
    </citation>
    <scope>NUCLEOTIDE SEQUENCE [LARGE SCALE GENOMIC DNA]</scope>
    <source>
        <strain evidence="1">1808015.09</strain>
    </source>
</reference>
<evidence type="ECO:0000313" key="2">
    <source>
        <dbReference type="Proteomes" id="UP000323506"/>
    </source>
</evidence>
<dbReference type="AlphaFoldDB" id="A0A5D2AQQ6"/>
<proteinExistence type="predicted"/>
<sequence length="77" mass="8090">MTKGKATYLMVQQILPLILISNLVVRAIAVDGTNLLTSLAPCSKIPDCKLACKTQGFPKGGVCLGISLSALQCCCIH</sequence>
<gene>
    <name evidence="1" type="ORF">ES288_D11G319200v1</name>
</gene>
<organism evidence="1 2">
    <name type="scientific">Gossypium darwinii</name>
    <name type="common">Darwin's cotton</name>
    <name type="synonym">Gossypium barbadense var. darwinii</name>
    <dbReference type="NCBI Taxonomy" id="34276"/>
    <lineage>
        <taxon>Eukaryota</taxon>
        <taxon>Viridiplantae</taxon>
        <taxon>Streptophyta</taxon>
        <taxon>Embryophyta</taxon>
        <taxon>Tracheophyta</taxon>
        <taxon>Spermatophyta</taxon>
        <taxon>Magnoliopsida</taxon>
        <taxon>eudicotyledons</taxon>
        <taxon>Gunneridae</taxon>
        <taxon>Pentapetalae</taxon>
        <taxon>rosids</taxon>
        <taxon>malvids</taxon>
        <taxon>Malvales</taxon>
        <taxon>Malvaceae</taxon>
        <taxon>Malvoideae</taxon>
        <taxon>Gossypium</taxon>
    </lineage>
</organism>
<keyword evidence="2" id="KW-1185">Reference proteome</keyword>
<accession>A0A5D2AQQ6</accession>
<evidence type="ECO:0008006" key="3">
    <source>
        <dbReference type="Google" id="ProtNLM"/>
    </source>
</evidence>
<dbReference type="Proteomes" id="UP000323506">
    <property type="component" value="Chromosome D11"/>
</dbReference>
<name>A0A5D2AQQ6_GOSDA</name>
<dbReference type="EMBL" id="CM017711">
    <property type="protein sequence ID" value="TYG47201.1"/>
    <property type="molecule type" value="Genomic_DNA"/>
</dbReference>
<protein>
    <recommendedName>
        <fullName evidence="3">Knottin scorpion toxin-like domain-containing protein</fullName>
    </recommendedName>
</protein>